<keyword evidence="1" id="KW-0812">Transmembrane</keyword>
<keyword evidence="1" id="KW-0472">Membrane</keyword>
<dbReference type="EMBL" id="JAENIL010000002">
    <property type="protein sequence ID" value="MBK1875382.1"/>
    <property type="molecule type" value="Genomic_DNA"/>
</dbReference>
<dbReference type="AlphaFoldDB" id="A0A934RVW4"/>
<evidence type="ECO:0000313" key="3">
    <source>
        <dbReference type="Proteomes" id="UP000617628"/>
    </source>
</evidence>
<dbReference type="Proteomes" id="UP000617628">
    <property type="component" value="Unassembled WGS sequence"/>
</dbReference>
<protein>
    <submittedName>
        <fullName evidence="2">Uncharacterized protein</fullName>
    </submittedName>
</protein>
<reference evidence="2" key="1">
    <citation type="submission" date="2021-01" db="EMBL/GenBank/DDBJ databases">
        <title>Modified the classification status of verrucomicrobia.</title>
        <authorList>
            <person name="Feng X."/>
        </authorList>
    </citation>
    <scope>NUCLEOTIDE SEQUENCE</scope>
    <source>
        <strain evidence="2">KCTC 13126</strain>
    </source>
</reference>
<keyword evidence="1" id="KW-1133">Transmembrane helix</keyword>
<accession>A0A934RVW4</accession>
<name>A0A934RVW4_9BACT</name>
<keyword evidence="3" id="KW-1185">Reference proteome</keyword>
<gene>
    <name evidence="2" type="ORF">JIN87_00810</name>
</gene>
<organism evidence="2 3">
    <name type="scientific">Pelagicoccus mobilis</name>
    <dbReference type="NCBI Taxonomy" id="415221"/>
    <lineage>
        <taxon>Bacteria</taxon>
        <taxon>Pseudomonadati</taxon>
        <taxon>Verrucomicrobiota</taxon>
        <taxon>Opitutia</taxon>
        <taxon>Puniceicoccales</taxon>
        <taxon>Pelagicoccaceae</taxon>
        <taxon>Pelagicoccus</taxon>
    </lineage>
</organism>
<sequence>MSDSSPLSSHSRERKSFYKRPLFVGCLGFLVLVALLIGGGIFWLINSGKTVITNEIRKEIVEEIENSGLPEAQQAALKSEIDRITEGFQEGDITFEELMQIIESLEQSPALSVIKYYEAEGNPLERPSITDAQRESAMLTIRRFVFGVFEKRIPDTAVEDILEPFILDSSRGDGIENLEFRTDITDEELFAALAKAKQMADDAGIRRENLSPDIAREVREIVDRILEGRE</sequence>
<feature type="transmembrane region" description="Helical" evidence="1">
    <location>
        <begin position="21"/>
        <end position="45"/>
    </location>
</feature>
<comment type="caution">
    <text evidence="2">The sequence shown here is derived from an EMBL/GenBank/DDBJ whole genome shotgun (WGS) entry which is preliminary data.</text>
</comment>
<evidence type="ECO:0000256" key="1">
    <source>
        <dbReference type="SAM" id="Phobius"/>
    </source>
</evidence>
<proteinExistence type="predicted"/>
<evidence type="ECO:0000313" key="2">
    <source>
        <dbReference type="EMBL" id="MBK1875382.1"/>
    </source>
</evidence>
<dbReference type="RefSeq" id="WP_200353600.1">
    <property type="nucleotide sequence ID" value="NZ_JAENIL010000002.1"/>
</dbReference>